<dbReference type="SMART" id="SM00530">
    <property type="entry name" value="HTH_XRE"/>
    <property type="match status" value="1"/>
</dbReference>
<dbReference type="PROSITE" id="PS50943">
    <property type="entry name" value="HTH_CROC1"/>
    <property type="match status" value="1"/>
</dbReference>
<dbReference type="Gene3D" id="1.10.260.40">
    <property type="entry name" value="lambda repressor-like DNA-binding domains"/>
    <property type="match status" value="1"/>
</dbReference>
<evidence type="ECO:0000313" key="4">
    <source>
        <dbReference type="Proteomes" id="UP000427906"/>
    </source>
</evidence>
<dbReference type="GO" id="GO:0003677">
    <property type="term" value="F:DNA binding"/>
    <property type="evidence" value="ECO:0007669"/>
    <property type="project" value="UniProtKB-KW"/>
</dbReference>
<evidence type="ECO:0000313" key="3">
    <source>
        <dbReference type="EMBL" id="BBO71180.1"/>
    </source>
</evidence>
<dbReference type="AlphaFoldDB" id="A0A5K7YS57"/>
<gene>
    <name evidence="3" type="ORF">DSCA_51100</name>
</gene>
<feature type="domain" description="HTH cro/C1-type" evidence="2">
    <location>
        <begin position="8"/>
        <end position="62"/>
    </location>
</feature>
<dbReference type="Proteomes" id="UP000427906">
    <property type="component" value="Chromosome"/>
</dbReference>
<name>A0A5K7YS57_9BACT</name>
<dbReference type="Pfam" id="PF07883">
    <property type="entry name" value="Cupin_2"/>
    <property type="match status" value="1"/>
</dbReference>
<dbReference type="InterPro" id="IPR010982">
    <property type="entry name" value="Lambda_DNA-bd_dom_sf"/>
</dbReference>
<dbReference type="InterPro" id="IPR013096">
    <property type="entry name" value="Cupin_2"/>
</dbReference>
<dbReference type="SUPFAM" id="SSF47413">
    <property type="entry name" value="lambda repressor-like DNA-binding domains"/>
    <property type="match status" value="1"/>
</dbReference>
<dbReference type="Pfam" id="PF01381">
    <property type="entry name" value="HTH_3"/>
    <property type="match status" value="1"/>
</dbReference>
<dbReference type="PANTHER" id="PTHR46797:SF2">
    <property type="entry name" value="TRANSCRIPTIONAL REGULATOR"/>
    <property type="match status" value="1"/>
</dbReference>
<keyword evidence="4" id="KW-1185">Reference proteome</keyword>
<evidence type="ECO:0000259" key="2">
    <source>
        <dbReference type="PROSITE" id="PS50943"/>
    </source>
</evidence>
<keyword evidence="1" id="KW-0238">DNA-binding</keyword>
<dbReference type="InterPro" id="IPR014710">
    <property type="entry name" value="RmlC-like_jellyroll"/>
</dbReference>
<dbReference type="GO" id="GO:0003700">
    <property type="term" value="F:DNA-binding transcription factor activity"/>
    <property type="evidence" value="ECO:0007669"/>
    <property type="project" value="TreeGrafter"/>
</dbReference>
<dbReference type="OrthoDB" id="5343295at2"/>
<dbReference type="EMBL" id="AP021874">
    <property type="protein sequence ID" value="BBO71180.1"/>
    <property type="molecule type" value="Genomic_DNA"/>
</dbReference>
<reference evidence="3 4" key="1">
    <citation type="submission" date="2019-11" db="EMBL/GenBank/DDBJ databases">
        <title>Comparative genomics of hydrocarbon-degrading Desulfosarcina strains.</title>
        <authorList>
            <person name="Watanabe M."/>
            <person name="Kojima H."/>
            <person name="Fukui M."/>
        </authorList>
    </citation>
    <scope>NUCLEOTIDE SEQUENCE [LARGE SCALE GENOMIC DNA]</scope>
    <source>
        <strain evidence="3 4">PL12</strain>
    </source>
</reference>
<dbReference type="InterPro" id="IPR050807">
    <property type="entry name" value="TransReg_Diox_bact_type"/>
</dbReference>
<dbReference type="InterPro" id="IPR001387">
    <property type="entry name" value="Cro/C1-type_HTH"/>
</dbReference>
<organism evidence="3 4">
    <name type="scientific">Desulfosarcina alkanivorans</name>
    <dbReference type="NCBI Taxonomy" id="571177"/>
    <lineage>
        <taxon>Bacteria</taxon>
        <taxon>Pseudomonadati</taxon>
        <taxon>Thermodesulfobacteriota</taxon>
        <taxon>Desulfobacteria</taxon>
        <taxon>Desulfobacterales</taxon>
        <taxon>Desulfosarcinaceae</taxon>
        <taxon>Desulfosarcina</taxon>
    </lineage>
</organism>
<protein>
    <submittedName>
        <fullName evidence="3">XRE family transcriptional regulator</fullName>
    </submittedName>
</protein>
<accession>A0A5K7YS57</accession>
<evidence type="ECO:0000256" key="1">
    <source>
        <dbReference type="ARBA" id="ARBA00023125"/>
    </source>
</evidence>
<sequence length="182" mass="20824">MENIGKQIRHHRKLKDLTLKQVAEKAECSDVFISQVERNLASPSIATLKRIANALDVSLITLLQADEAEEEQVVTRRKDRVQFKFPHTEVYSELLATNIRNKQMQPLYKVVKPGAGSEGTYRHDGEEMGIVLEGCLELTVDEQVYELEPGDAFYFSSSRKHGYRNTSEEETRLIWVITPPTF</sequence>
<dbReference type="PANTHER" id="PTHR46797">
    <property type="entry name" value="HTH-TYPE TRANSCRIPTIONAL REGULATOR"/>
    <property type="match status" value="1"/>
</dbReference>
<proteinExistence type="predicted"/>
<dbReference type="CDD" id="cd02209">
    <property type="entry name" value="cupin_XRE_C"/>
    <property type="match status" value="1"/>
</dbReference>
<dbReference type="InterPro" id="IPR011051">
    <property type="entry name" value="RmlC_Cupin_sf"/>
</dbReference>
<dbReference type="Gene3D" id="2.60.120.10">
    <property type="entry name" value="Jelly Rolls"/>
    <property type="match status" value="1"/>
</dbReference>
<dbReference type="GO" id="GO:0005829">
    <property type="term" value="C:cytosol"/>
    <property type="evidence" value="ECO:0007669"/>
    <property type="project" value="TreeGrafter"/>
</dbReference>
<dbReference type="SUPFAM" id="SSF51182">
    <property type="entry name" value="RmlC-like cupins"/>
    <property type="match status" value="1"/>
</dbReference>
<dbReference type="KEGG" id="dalk:DSCA_51100"/>
<dbReference type="CDD" id="cd00093">
    <property type="entry name" value="HTH_XRE"/>
    <property type="match status" value="1"/>
</dbReference>
<dbReference type="RefSeq" id="WP_155319054.1">
    <property type="nucleotide sequence ID" value="NZ_AP021874.1"/>
</dbReference>